<evidence type="ECO:0000313" key="2">
    <source>
        <dbReference type="Proteomes" id="UP000614915"/>
    </source>
</evidence>
<gene>
    <name evidence="1" type="ORF">IW248_001034</name>
</gene>
<dbReference type="EMBL" id="JADOTX010000001">
    <property type="protein sequence ID" value="MBG6064747.1"/>
    <property type="molecule type" value="Genomic_DNA"/>
</dbReference>
<name>A0ABS0JDH7_9ACTN</name>
<dbReference type="RefSeq" id="WP_196925897.1">
    <property type="nucleotide sequence ID" value="NZ_JADOTX010000001.1"/>
</dbReference>
<dbReference type="Proteomes" id="UP000614915">
    <property type="component" value="Unassembled WGS sequence"/>
</dbReference>
<reference evidence="1 2" key="1">
    <citation type="submission" date="2020-11" db="EMBL/GenBank/DDBJ databases">
        <title>Sequencing the genomes of 1000 actinobacteria strains.</title>
        <authorList>
            <person name="Klenk H.-P."/>
        </authorList>
    </citation>
    <scope>NUCLEOTIDE SEQUENCE [LARGE SCALE GENOMIC DNA]</scope>
    <source>
        <strain evidence="1 2">DSM 101692</strain>
    </source>
</reference>
<protein>
    <submittedName>
        <fullName evidence="1">Uncharacterized protein</fullName>
    </submittedName>
</protein>
<proteinExistence type="predicted"/>
<comment type="caution">
    <text evidence="1">The sequence shown here is derived from an EMBL/GenBank/DDBJ whole genome shotgun (WGS) entry which is preliminary data.</text>
</comment>
<evidence type="ECO:0000313" key="1">
    <source>
        <dbReference type="EMBL" id="MBG6064747.1"/>
    </source>
</evidence>
<organism evidence="1 2">
    <name type="scientific">Micromonospora ureilytica</name>
    <dbReference type="NCBI Taxonomy" id="709868"/>
    <lineage>
        <taxon>Bacteria</taxon>
        <taxon>Bacillati</taxon>
        <taxon>Actinomycetota</taxon>
        <taxon>Actinomycetes</taxon>
        <taxon>Micromonosporales</taxon>
        <taxon>Micromonosporaceae</taxon>
        <taxon>Micromonospora</taxon>
    </lineage>
</organism>
<sequence length="114" mass="12389">MKESEGADKGSMPGGGSFDFFVVNISSETLTGNVTWTGGSRSESLDVDGLAPATMSQLQSFSPQSGKNDYWQWSEKGEQYKLNVYDKDRYAAVIISDYGIGVLVTNTSPGTWAW</sequence>
<keyword evidence="2" id="KW-1185">Reference proteome</keyword>
<accession>A0ABS0JDH7</accession>